<comment type="caution">
    <text evidence="1">The sequence shown here is derived from an EMBL/GenBank/DDBJ whole genome shotgun (WGS) entry which is preliminary data.</text>
</comment>
<dbReference type="OrthoDB" id="1321582at2759"/>
<gene>
    <name evidence="1" type="ORF">H5410_012202</name>
</gene>
<evidence type="ECO:0000313" key="1">
    <source>
        <dbReference type="EMBL" id="KAG5626984.1"/>
    </source>
</evidence>
<reference evidence="1 2" key="1">
    <citation type="submission" date="2020-09" db="EMBL/GenBank/DDBJ databases">
        <title>De no assembly of potato wild relative species, Solanum commersonii.</title>
        <authorList>
            <person name="Cho K."/>
        </authorList>
    </citation>
    <scope>NUCLEOTIDE SEQUENCE [LARGE SCALE GENOMIC DNA]</scope>
    <source>
        <strain evidence="1">LZ3.2</strain>
        <tissue evidence="1">Leaf</tissue>
    </source>
</reference>
<accession>A0A9J6AQR6</accession>
<dbReference type="Proteomes" id="UP000824120">
    <property type="component" value="Chromosome 2"/>
</dbReference>
<dbReference type="AlphaFoldDB" id="A0A9J6AQR6"/>
<proteinExistence type="predicted"/>
<dbReference type="EMBL" id="JACXVP010000002">
    <property type="protein sequence ID" value="KAG5626984.1"/>
    <property type="molecule type" value="Genomic_DNA"/>
</dbReference>
<keyword evidence="2" id="KW-1185">Reference proteome</keyword>
<name>A0A9J6AQR6_SOLCO</name>
<protein>
    <submittedName>
        <fullName evidence="1">Uncharacterized protein</fullName>
    </submittedName>
</protein>
<evidence type="ECO:0000313" key="2">
    <source>
        <dbReference type="Proteomes" id="UP000824120"/>
    </source>
</evidence>
<organism evidence="1 2">
    <name type="scientific">Solanum commersonii</name>
    <name type="common">Commerson's wild potato</name>
    <name type="synonym">Commerson's nightshade</name>
    <dbReference type="NCBI Taxonomy" id="4109"/>
    <lineage>
        <taxon>Eukaryota</taxon>
        <taxon>Viridiplantae</taxon>
        <taxon>Streptophyta</taxon>
        <taxon>Embryophyta</taxon>
        <taxon>Tracheophyta</taxon>
        <taxon>Spermatophyta</taxon>
        <taxon>Magnoliopsida</taxon>
        <taxon>eudicotyledons</taxon>
        <taxon>Gunneridae</taxon>
        <taxon>Pentapetalae</taxon>
        <taxon>asterids</taxon>
        <taxon>lamiids</taxon>
        <taxon>Solanales</taxon>
        <taxon>Solanaceae</taxon>
        <taxon>Solanoideae</taxon>
        <taxon>Solaneae</taxon>
        <taxon>Solanum</taxon>
    </lineage>
</organism>
<sequence>MEIKKDIDNVNTLDIMRKLDENFSYILYKLNNVQRILSAYSQETVDDCIQTSLQECVFHDFPFGLNDEILWLSGGKLEEISGISAYKVFAEIPFRDADMKVANSMKHDVVKPKIKVFDERFHTISTVMCDSSNLIMFDEMLFALSCKLSACSSSNGIIAHLNENRSH</sequence>